<keyword evidence="1" id="KW-1133">Transmembrane helix</keyword>
<comment type="caution">
    <text evidence="2">The sequence shown here is derived from an EMBL/GenBank/DDBJ whole genome shotgun (WGS) entry which is preliminary data.</text>
</comment>
<feature type="transmembrane region" description="Helical" evidence="1">
    <location>
        <begin position="40"/>
        <end position="61"/>
    </location>
</feature>
<evidence type="ECO:0000313" key="3">
    <source>
        <dbReference type="Proteomes" id="UP000824049"/>
    </source>
</evidence>
<feature type="transmembrane region" description="Helical" evidence="1">
    <location>
        <begin position="121"/>
        <end position="138"/>
    </location>
</feature>
<accession>A0A9D2EJ70</accession>
<dbReference type="AlphaFoldDB" id="A0A9D2EJ70"/>
<evidence type="ECO:0000256" key="1">
    <source>
        <dbReference type="SAM" id="Phobius"/>
    </source>
</evidence>
<dbReference type="InterPro" id="IPR021683">
    <property type="entry name" value="DUF3267"/>
</dbReference>
<sequence length="202" mass="21864">MAIGRIVITDKQMKNLQETGYLEENGWQARTYTMNSRQTYLQGILFALPFLFLAGGMYRTFLLERAVLLDCTGIVLLAAAAVSLPVHEALHGLGWKLGGRLGREQVSLIFRHGMPMCTCRVVLPVRAYLTGTLLPFIVLGGGSFIYLVACPGTVSLLTALVNLTLPGADLAIAYKVLRSGADMVADSPKEAGFVALFRGAEQ</sequence>
<name>A0A9D2EJ70_9FIRM</name>
<dbReference type="Proteomes" id="UP000824049">
    <property type="component" value="Unassembled WGS sequence"/>
</dbReference>
<keyword evidence="1" id="KW-0472">Membrane</keyword>
<keyword evidence="1" id="KW-0812">Transmembrane</keyword>
<feature type="transmembrane region" description="Helical" evidence="1">
    <location>
        <begin position="144"/>
        <end position="165"/>
    </location>
</feature>
<dbReference type="EMBL" id="DXBR01000023">
    <property type="protein sequence ID" value="HIZ38684.1"/>
    <property type="molecule type" value="Genomic_DNA"/>
</dbReference>
<reference evidence="2" key="2">
    <citation type="submission" date="2021-04" db="EMBL/GenBank/DDBJ databases">
        <authorList>
            <person name="Gilroy R."/>
        </authorList>
    </citation>
    <scope>NUCLEOTIDE SEQUENCE</scope>
    <source>
        <strain evidence="2">CHK179-28034</strain>
    </source>
</reference>
<dbReference type="Pfam" id="PF11667">
    <property type="entry name" value="DUF3267"/>
    <property type="match status" value="1"/>
</dbReference>
<organism evidence="2 3">
    <name type="scientific">Candidatus Anaerobutyricum stercoris</name>
    <dbReference type="NCBI Taxonomy" id="2838457"/>
    <lineage>
        <taxon>Bacteria</taxon>
        <taxon>Bacillati</taxon>
        <taxon>Bacillota</taxon>
        <taxon>Clostridia</taxon>
        <taxon>Lachnospirales</taxon>
        <taxon>Lachnospiraceae</taxon>
        <taxon>Anaerobutyricum</taxon>
    </lineage>
</organism>
<feature type="transmembrane region" description="Helical" evidence="1">
    <location>
        <begin position="67"/>
        <end position="86"/>
    </location>
</feature>
<evidence type="ECO:0000313" key="2">
    <source>
        <dbReference type="EMBL" id="HIZ38684.1"/>
    </source>
</evidence>
<reference evidence="2" key="1">
    <citation type="journal article" date="2021" name="PeerJ">
        <title>Extensive microbial diversity within the chicken gut microbiome revealed by metagenomics and culture.</title>
        <authorList>
            <person name="Gilroy R."/>
            <person name="Ravi A."/>
            <person name="Getino M."/>
            <person name="Pursley I."/>
            <person name="Horton D.L."/>
            <person name="Alikhan N.F."/>
            <person name="Baker D."/>
            <person name="Gharbi K."/>
            <person name="Hall N."/>
            <person name="Watson M."/>
            <person name="Adriaenssens E.M."/>
            <person name="Foster-Nyarko E."/>
            <person name="Jarju S."/>
            <person name="Secka A."/>
            <person name="Antonio M."/>
            <person name="Oren A."/>
            <person name="Chaudhuri R.R."/>
            <person name="La Ragione R."/>
            <person name="Hildebrand F."/>
            <person name="Pallen M.J."/>
        </authorList>
    </citation>
    <scope>NUCLEOTIDE SEQUENCE</scope>
    <source>
        <strain evidence="2">CHK179-28034</strain>
    </source>
</reference>
<gene>
    <name evidence="2" type="ORF">H9968_01985</name>
</gene>
<protein>
    <submittedName>
        <fullName evidence="2">DUF3267 domain-containing protein</fullName>
    </submittedName>
</protein>
<proteinExistence type="predicted"/>